<reference evidence="3" key="1">
    <citation type="journal article" date="2019" name="Int. J. Syst. Evol. Microbiol.">
        <title>The Global Catalogue of Microorganisms (GCM) 10K type strain sequencing project: providing services to taxonomists for standard genome sequencing and annotation.</title>
        <authorList>
            <consortium name="The Broad Institute Genomics Platform"/>
            <consortium name="The Broad Institute Genome Sequencing Center for Infectious Disease"/>
            <person name="Wu L."/>
            <person name="Ma J."/>
        </authorList>
    </citation>
    <scope>NUCLEOTIDE SEQUENCE [LARGE SCALE GENOMIC DNA]</scope>
    <source>
        <strain evidence="3">CGMCC 4.7645</strain>
    </source>
</reference>
<dbReference type="InterPro" id="IPR036779">
    <property type="entry name" value="LysM_dom_sf"/>
</dbReference>
<dbReference type="SMART" id="SM00257">
    <property type="entry name" value="LysM"/>
    <property type="match status" value="2"/>
</dbReference>
<evidence type="ECO:0000313" key="3">
    <source>
        <dbReference type="Proteomes" id="UP001597417"/>
    </source>
</evidence>
<feature type="domain" description="LysM" evidence="1">
    <location>
        <begin position="3"/>
        <end position="50"/>
    </location>
</feature>
<dbReference type="CDD" id="cd00118">
    <property type="entry name" value="LysM"/>
    <property type="match status" value="2"/>
</dbReference>
<evidence type="ECO:0000313" key="2">
    <source>
        <dbReference type="EMBL" id="MFD2418525.1"/>
    </source>
</evidence>
<dbReference type="Gene3D" id="3.10.350.10">
    <property type="entry name" value="LysM domain"/>
    <property type="match status" value="2"/>
</dbReference>
<keyword evidence="3" id="KW-1185">Reference proteome</keyword>
<sequence length="114" mass="12159">MTRKYTVVQGETLSGIALKFYGDAELYPLIAHVNGIKDPDVVHVGRVLAIPDAKGYHSYVVASGDTLWAIAKRFYGKGKLFPAIAEVNDVPDPDLIHPGQVLAIPPAPVGATHG</sequence>
<name>A0ABW5FWB4_9PSEU</name>
<dbReference type="Proteomes" id="UP001597417">
    <property type="component" value="Unassembled WGS sequence"/>
</dbReference>
<dbReference type="SUPFAM" id="SSF54106">
    <property type="entry name" value="LysM domain"/>
    <property type="match status" value="2"/>
</dbReference>
<feature type="domain" description="LysM" evidence="1">
    <location>
        <begin position="57"/>
        <end position="104"/>
    </location>
</feature>
<dbReference type="Pfam" id="PF01476">
    <property type="entry name" value="LysM"/>
    <property type="match status" value="2"/>
</dbReference>
<dbReference type="RefSeq" id="WP_378266545.1">
    <property type="nucleotide sequence ID" value="NZ_JBHUKR010000009.1"/>
</dbReference>
<dbReference type="InterPro" id="IPR052196">
    <property type="entry name" value="Bact_Kbp"/>
</dbReference>
<organism evidence="2 3">
    <name type="scientific">Amycolatopsis pigmentata</name>
    <dbReference type="NCBI Taxonomy" id="450801"/>
    <lineage>
        <taxon>Bacteria</taxon>
        <taxon>Bacillati</taxon>
        <taxon>Actinomycetota</taxon>
        <taxon>Actinomycetes</taxon>
        <taxon>Pseudonocardiales</taxon>
        <taxon>Pseudonocardiaceae</taxon>
        <taxon>Amycolatopsis</taxon>
    </lineage>
</organism>
<dbReference type="PANTHER" id="PTHR34700">
    <property type="entry name" value="POTASSIUM BINDING PROTEIN KBP"/>
    <property type="match status" value="1"/>
</dbReference>
<accession>A0ABW5FWB4</accession>
<dbReference type="PROSITE" id="PS51782">
    <property type="entry name" value="LYSM"/>
    <property type="match status" value="2"/>
</dbReference>
<dbReference type="EMBL" id="JBHUKR010000009">
    <property type="protein sequence ID" value="MFD2418525.1"/>
    <property type="molecule type" value="Genomic_DNA"/>
</dbReference>
<protein>
    <submittedName>
        <fullName evidence="2">LysM peptidoglycan-binding domain-containing protein</fullName>
    </submittedName>
</protein>
<dbReference type="PANTHER" id="PTHR34700:SF4">
    <property type="entry name" value="PHAGE-LIKE ELEMENT PBSX PROTEIN XKDP"/>
    <property type="match status" value="1"/>
</dbReference>
<evidence type="ECO:0000259" key="1">
    <source>
        <dbReference type="PROSITE" id="PS51782"/>
    </source>
</evidence>
<gene>
    <name evidence="2" type="ORF">ACFSXZ_19555</name>
</gene>
<comment type="caution">
    <text evidence="2">The sequence shown here is derived from an EMBL/GenBank/DDBJ whole genome shotgun (WGS) entry which is preliminary data.</text>
</comment>
<dbReference type="InterPro" id="IPR018392">
    <property type="entry name" value="LysM"/>
</dbReference>
<proteinExistence type="predicted"/>